<dbReference type="PANTHER" id="PTHR22298">
    <property type="entry name" value="ENDO-1,4-BETA-GLUCANASE"/>
    <property type="match status" value="1"/>
</dbReference>
<dbReference type="STRING" id="1633631.GCA_001442925_01808"/>
<reference evidence="8 11" key="1">
    <citation type="submission" date="2015-11" db="EMBL/GenBank/DDBJ databases">
        <authorList>
            <person name="Varghese N."/>
        </authorList>
    </citation>
    <scope>NUCLEOTIDE SEQUENCE [LARGE SCALE GENOMIC DNA]</scope>
    <source>
        <strain evidence="8 11">JGI-8</strain>
    </source>
</reference>
<evidence type="ECO:0000256" key="2">
    <source>
        <dbReference type="ARBA" id="ARBA00022801"/>
    </source>
</evidence>
<dbReference type="Gene3D" id="2.60.40.10">
    <property type="entry name" value="Immunoglobulins"/>
    <property type="match status" value="1"/>
</dbReference>
<evidence type="ECO:0000256" key="3">
    <source>
        <dbReference type="ARBA" id="ARBA00023277"/>
    </source>
</evidence>
<evidence type="ECO:0000313" key="11">
    <source>
        <dbReference type="Proteomes" id="UP000182200"/>
    </source>
</evidence>
<evidence type="ECO:0000313" key="9">
    <source>
        <dbReference type="EMBL" id="CUU07409.1"/>
    </source>
</evidence>
<evidence type="ECO:0000259" key="6">
    <source>
        <dbReference type="Pfam" id="PF00759"/>
    </source>
</evidence>
<accession>A0A0P1MQB2</accession>
<dbReference type="OrthoDB" id="9808897at2"/>
<dbReference type="CDD" id="cd02850">
    <property type="entry name" value="E_set_Cellulase_N"/>
    <property type="match status" value="1"/>
</dbReference>
<accession>A0A0P1LA76</accession>
<evidence type="ECO:0000256" key="5">
    <source>
        <dbReference type="ARBA" id="ARBA00023326"/>
    </source>
</evidence>
<dbReference type="SUPFAM" id="SSF48208">
    <property type="entry name" value="Six-hairpin glycosidases"/>
    <property type="match status" value="1"/>
</dbReference>
<dbReference type="Proteomes" id="UP000182011">
    <property type="component" value="Unassembled WGS sequence"/>
</dbReference>
<gene>
    <name evidence="9" type="ORF">JGI4_01813</name>
    <name evidence="8" type="ORF">JGI8_00781</name>
</gene>
<dbReference type="AlphaFoldDB" id="A0A0P1LRM2"/>
<dbReference type="EMBL" id="FAOP01000006">
    <property type="protein sequence ID" value="CUU07409.1"/>
    <property type="molecule type" value="Genomic_DNA"/>
</dbReference>
<evidence type="ECO:0000313" key="8">
    <source>
        <dbReference type="EMBL" id="CUS84307.1"/>
    </source>
</evidence>
<dbReference type="InterPro" id="IPR014756">
    <property type="entry name" value="Ig_E-set"/>
</dbReference>
<dbReference type="GO" id="GO:0008810">
    <property type="term" value="F:cellulase activity"/>
    <property type="evidence" value="ECO:0007669"/>
    <property type="project" value="InterPro"/>
</dbReference>
<accession>A0A0P1MVC4</accession>
<accession>A0A0S4NBD2</accession>
<accession>A0A0N7MRD1</accession>
<protein>
    <submittedName>
        <fullName evidence="9">N-terminal ig-like domain of cellulase</fullName>
    </submittedName>
</protein>
<reference evidence="9 10" key="2">
    <citation type="submission" date="2015-11" db="EMBL/GenBank/DDBJ databases">
        <authorList>
            <person name="Zhang Y."/>
            <person name="Guo Z."/>
        </authorList>
    </citation>
    <scope>NUCLEOTIDE SEQUENCE [LARGE SCALE GENOMIC DNA]</scope>
    <source>
        <strain evidence="9">JGI-4</strain>
    </source>
</reference>
<dbReference type="SUPFAM" id="SSF81296">
    <property type="entry name" value="E set domains"/>
    <property type="match status" value="1"/>
</dbReference>
<dbReference type="InterPro" id="IPR008928">
    <property type="entry name" value="6-hairpin_glycosidase_sf"/>
</dbReference>
<dbReference type="Proteomes" id="UP000182200">
    <property type="component" value="Unassembled WGS sequence"/>
</dbReference>
<dbReference type="Pfam" id="PF02927">
    <property type="entry name" value="CelD_N"/>
    <property type="match status" value="1"/>
</dbReference>
<keyword evidence="3" id="KW-0119">Carbohydrate metabolism</keyword>
<dbReference type="Gene3D" id="1.50.10.10">
    <property type="match status" value="1"/>
</dbReference>
<organism evidence="9 10">
    <name type="scientific">Candidatus Kryptonium thompsonii</name>
    <dbReference type="NCBI Taxonomy" id="1633631"/>
    <lineage>
        <taxon>Bacteria</taxon>
        <taxon>Pseudomonadati</taxon>
        <taxon>Candidatus Kryptoniota</taxon>
        <taxon>Candidatus Kryptonium</taxon>
    </lineage>
</organism>
<accession>A0A0P1LRM2</accession>
<keyword evidence="5" id="KW-0624">Polysaccharide degradation</keyword>
<evidence type="ECO:0000259" key="7">
    <source>
        <dbReference type="Pfam" id="PF02927"/>
    </source>
</evidence>
<feature type="domain" description="Glycoside hydrolase family 9" evidence="6">
    <location>
        <begin position="126"/>
        <end position="489"/>
    </location>
</feature>
<dbReference type="Pfam" id="PF00759">
    <property type="entry name" value="Glyco_hydro_9"/>
    <property type="match status" value="1"/>
</dbReference>
<accession>A0A0P1MCS3</accession>
<keyword evidence="4" id="KW-0326">Glycosidase</keyword>
<keyword evidence="11" id="KW-1185">Reference proteome</keyword>
<dbReference type="EMBL" id="CZVI01000008">
    <property type="protein sequence ID" value="CUS84307.1"/>
    <property type="molecule type" value="Genomic_DNA"/>
</dbReference>
<name>A0A0P1LRM2_9BACT</name>
<accession>A0A0P1MFY5</accession>
<feature type="domain" description="Cellulase Ig-like" evidence="7">
    <location>
        <begin position="21"/>
        <end position="103"/>
    </location>
</feature>
<evidence type="ECO:0000256" key="1">
    <source>
        <dbReference type="ARBA" id="ARBA00007072"/>
    </source>
</evidence>
<comment type="similarity">
    <text evidence="1">Belongs to the glycosyl hydrolase 9 (cellulase E) family.</text>
</comment>
<dbReference type="GO" id="GO:0000272">
    <property type="term" value="P:polysaccharide catabolic process"/>
    <property type="evidence" value="ECO:0007669"/>
    <property type="project" value="UniProtKB-KW"/>
</dbReference>
<sequence>MRILLLLLLASFSFVGKLVSDSWIRINQLGYEPDAVKIAVLISEENLKIKSFEIVDAISDKVLYRSSKIERTGAWQKFKSTFRLNFSNFKKEGLYYIRAGNSRSPIFRIAKGIYNGSPDFLLQHIRQQQCGYNPFLKDSCHTHDGFIVYHPEKEGEHIDVVGGWHDASDYLRYVTTSATATFQLMFAYYKNPNAFGDKFDANGDSIPDGIPDVLNSAKWGLDWLLKMNPSKGEMYHQIADDRDHRGFRLPTKDTVSYGKRLERPVYFVTGEPQGLFKYKNRTTGVASTAAKFASVFAFATVVFKYFTDELKSTLIEKSNDAYEFAKSKPGVCQTAPCRAPYFYEEENYVDDMALAASVLAKVLDGSTYYNEAINYLRAEPIVPWIGKDTARHYQWYPFINLAHFFLIENSRGRQKQEILNYIKSGLELIETKSKNNPFRIRVPFIWCSNNLIASILTQFRLYHQLTGDKRFLELEASHRDWLFGCNPGEQA</sequence>
<dbReference type="InterPro" id="IPR001701">
    <property type="entry name" value="Glyco_hydro_9"/>
</dbReference>
<dbReference type="InterPro" id="IPR012341">
    <property type="entry name" value="6hp_glycosidase-like_sf"/>
</dbReference>
<evidence type="ECO:0000313" key="10">
    <source>
        <dbReference type="Proteomes" id="UP000182011"/>
    </source>
</evidence>
<evidence type="ECO:0000256" key="4">
    <source>
        <dbReference type="ARBA" id="ARBA00023295"/>
    </source>
</evidence>
<keyword evidence="2" id="KW-0378">Hydrolase</keyword>
<dbReference type="InterPro" id="IPR004197">
    <property type="entry name" value="Cellulase_Ig-like"/>
</dbReference>
<proteinExistence type="inferred from homology"/>
<dbReference type="InterPro" id="IPR013783">
    <property type="entry name" value="Ig-like_fold"/>
</dbReference>